<dbReference type="AlphaFoldDB" id="A0AAV9AE23"/>
<sequence length="125" mass="13544">MGRTGGDPESPSRAFQARLPQKPGVEAGMGGPGPAETQPRASGILGHTVRSGLSINLQKSSMHGIHVTSEEEVRLAACMGCHSLPFPTRYLGLPLVKARLTKDQWDPLIERFERRLAGWKGKMLS</sequence>
<feature type="region of interest" description="Disordered" evidence="1">
    <location>
        <begin position="1"/>
        <end position="40"/>
    </location>
</feature>
<dbReference type="EMBL" id="JAUJYN010000010">
    <property type="protein sequence ID" value="KAK1262368.1"/>
    <property type="molecule type" value="Genomic_DNA"/>
</dbReference>
<evidence type="ECO:0000313" key="3">
    <source>
        <dbReference type="Proteomes" id="UP001179952"/>
    </source>
</evidence>
<accession>A0AAV9AE23</accession>
<organism evidence="2 3">
    <name type="scientific">Acorus gramineus</name>
    <name type="common">Dwarf sweet flag</name>
    <dbReference type="NCBI Taxonomy" id="55184"/>
    <lineage>
        <taxon>Eukaryota</taxon>
        <taxon>Viridiplantae</taxon>
        <taxon>Streptophyta</taxon>
        <taxon>Embryophyta</taxon>
        <taxon>Tracheophyta</taxon>
        <taxon>Spermatophyta</taxon>
        <taxon>Magnoliopsida</taxon>
        <taxon>Liliopsida</taxon>
        <taxon>Acoraceae</taxon>
        <taxon>Acorus</taxon>
    </lineage>
</organism>
<evidence type="ECO:0000256" key="1">
    <source>
        <dbReference type="SAM" id="MobiDB-lite"/>
    </source>
</evidence>
<reference evidence="2" key="1">
    <citation type="journal article" date="2023" name="Nat. Commun.">
        <title>Diploid and tetraploid genomes of Acorus and the evolution of monocots.</title>
        <authorList>
            <person name="Ma L."/>
            <person name="Liu K.W."/>
            <person name="Li Z."/>
            <person name="Hsiao Y.Y."/>
            <person name="Qi Y."/>
            <person name="Fu T."/>
            <person name="Tang G.D."/>
            <person name="Zhang D."/>
            <person name="Sun W.H."/>
            <person name="Liu D.K."/>
            <person name="Li Y."/>
            <person name="Chen G.Z."/>
            <person name="Liu X.D."/>
            <person name="Liao X.Y."/>
            <person name="Jiang Y.T."/>
            <person name="Yu X."/>
            <person name="Hao Y."/>
            <person name="Huang J."/>
            <person name="Zhao X.W."/>
            <person name="Ke S."/>
            <person name="Chen Y.Y."/>
            <person name="Wu W.L."/>
            <person name="Hsu J.L."/>
            <person name="Lin Y.F."/>
            <person name="Huang M.D."/>
            <person name="Li C.Y."/>
            <person name="Huang L."/>
            <person name="Wang Z.W."/>
            <person name="Zhao X."/>
            <person name="Zhong W.Y."/>
            <person name="Peng D.H."/>
            <person name="Ahmad S."/>
            <person name="Lan S."/>
            <person name="Zhang J.S."/>
            <person name="Tsai W.C."/>
            <person name="Van de Peer Y."/>
            <person name="Liu Z.J."/>
        </authorList>
    </citation>
    <scope>NUCLEOTIDE SEQUENCE</scope>
    <source>
        <strain evidence="2">SCP</strain>
    </source>
</reference>
<reference evidence="2" key="2">
    <citation type="submission" date="2023-06" db="EMBL/GenBank/DDBJ databases">
        <authorList>
            <person name="Ma L."/>
            <person name="Liu K.-W."/>
            <person name="Li Z."/>
            <person name="Hsiao Y.-Y."/>
            <person name="Qi Y."/>
            <person name="Fu T."/>
            <person name="Tang G."/>
            <person name="Zhang D."/>
            <person name="Sun W.-H."/>
            <person name="Liu D.-K."/>
            <person name="Li Y."/>
            <person name="Chen G.-Z."/>
            <person name="Liu X.-D."/>
            <person name="Liao X.-Y."/>
            <person name="Jiang Y.-T."/>
            <person name="Yu X."/>
            <person name="Hao Y."/>
            <person name="Huang J."/>
            <person name="Zhao X.-W."/>
            <person name="Ke S."/>
            <person name="Chen Y.-Y."/>
            <person name="Wu W.-L."/>
            <person name="Hsu J.-L."/>
            <person name="Lin Y.-F."/>
            <person name="Huang M.-D."/>
            <person name="Li C.-Y."/>
            <person name="Huang L."/>
            <person name="Wang Z.-W."/>
            <person name="Zhao X."/>
            <person name="Zhong W.-Y."/>
            <person name="Peng D.-H."/>
            <person name="Ahmad S."/>
            <person name="Lan S."/>
            <person name="Zhang J.-S."/>
            <person name="Tsai W.-C."/>
            <person name="Van De Peer Y."/>
            <person name="Liu Z.-J."/>
        </authorList>
    </citation>
    <scope>NUCLEOTIDE SEQUENCE</scope>
    <source>
        <strain evidence="2">SCP</strain>
        <tissue evidence="2">Leaves</tissue>
    </source>
</reference>
<dbReference type="PANTHER" id="PTHR33116">
    <property type="entry name" value="REVERSE TRANSCRIPTASE ZINC-BINDING DOMAIN-CONTAINING PROTEIN-RELATED-RELATED"/>
    <property type="match status" value="1"/>
</dbReference>
<keyword evidence="3" id="KW-1185">Reference proteome</keyword>
<dbReference type="PANTHER" id="PTHR33116:SF78">
    <property type="entry name" value="OS12G0587133 PROTEIN"/>
    <property type="match status" value="1"/>
</dbReference>
<gene>
    <name evidence="2" type="ORF">QJS04_geneDACA011515</name>
</gene>
<proteinExistence type="predicted"/>
<dbReference type="Proteomes" id="UP001179952">
    <property type="component" value="Unassembled WGS sequence"/>
</dbReference>
<protein>
    <submittedName>
        <fullName evidence="2">Uncharacterized protein</fullName>
    </submittedName>
</protein>
<comment type="caution">
    <text evidence="2">The sequence shown here is derived from an EMBL/GenBank/DDBJ whole genome shotgun (WGS) entry which is preliminary data.</text>
</comment>
<evidence type="ECO:0000313" key="2">
    <source>
        <dbReference type="EMBL" id="KAK1262368.1"/>
    </source>
</evidence>
<name>A0AAV9AE23_ACOGR</name>